<dbReference type="SUPFAM" id="SSF56112">
    <property type="entry name" value="Protein kinase-like (PK-like)"/>
    <property type="match status" value="1"/>
</dbReference>
<keyword evidence="3" id="KW-1185">Reference proteome</keyword>
<dbReference type="InterPro" id="IPR051564">
    <property type="entry name" value="LRR_receptor-like_kinase"/>
</dbReference>
<keyword evidence="2" id="KW-0418">Kinase</keyword>
<proteinExistence type="predicted"/>
<dbReference type="EMBL" id="JXTB01000456">
    <property type="protein sequence ID" value="PON39740.1"/>
    <property type="molecule type" value="Genomic_DNA"/>
</dbReference>
<dbReference type="InterPro" id="IPR011009">
    <property type="entry name" value="Kinase-like_dom_sf"/>
</dbReference>
<reference evidence="3" key="1">
    <citation type="submission" date="2016-06" db="EMBL/GenBank/DDBJ databases">
        <title>Parallel loss of symbiosis genes in relatives of nitrogen-fixing non-legume Parasponia.</title>
        <authorList>
            <person name="Van Velzen R."/>
            <person name="Holmer R."/>
            <person name="Bu F."/>
            <person name="Rutten L."/>
            <person name="Van Zeijl A."/>
            <person name="Liu W."/>
            <person name="Santuari L."/>
            <person name="Cao Q."/>
            <person name="Sharma T."/>
            <person name="Shen D."/>
            <person name="Roswanjaya Y."/>
            <person name="Wardhani T."/>
            <person name="Kalhor M.S."/>
            <person name="Jansen J."/>
            <person name="Van den Hoogen J."/>
            <person name="Gungor B."/>
            <person name="Hartog M."/>
            <person name="Hontelez J."/>
            <person name="Verver J."/>
            <person name="Yang W.-C."/>
            <person name="Schijlen E."/>
            <person name="Repin R."/>
            <person name="Schilthuizen M."/>
            <person name="Schranz E."/>
            <person name="Heidstra R."/>
            <person name="Miyata K."/>
            <person name="Fedorova E."/>
            <person name="Kohlen W."/>
            <person name="Bisseling T."/>
            <person name="Smit S."/>
            <person name="Geurts R."/>
        </authorList>
    </citation>
    <scope>NUCLEOTIDE SEQUENCE [LARGE SCALE GENOMIC DNA]</scope>
    <source>
        <strain evidence="3">cv. WU1-14</strain>
    </source>
</reference>
<evidence type="ECO:0000313" key="2">
    <source>
        <dbReference type="EMBL" id="PON39740.1"/>
    </source>
</evidence>
<evidence type="ECO:0000313" key="3">
    <source>
        <dbReference type="Proteomes" id="UP000237105"/>
    </source>
</evidence>
<dbReference type="Gene3D" id="1.10.510.10">
    <property type="entry name" value="Transferase(Phosphotransferase) domain 1"/>
    <property type="match status" value="1"/>
</dbReference>
<dbReference type="STRING" id="3476.A0A2P5AT75"/>
<dbReference type="PROSITE" id="PS50011">
    <property type="entry name" value="PROTEIN_KINASE_DOM"/>
    <property type="match status" value="1"/>
</dbReference>
<dbReference type="InterPro" id="IPR000719">
    <property type="entry name" value="Prot_kinase_dom"/>
</dbReference>
<protein>
    <submittedName>
        <fullName evidence="2">Tyrosine-protein kinase</fullName>
    </submittedName>
</protein>
<name>A0A2P5AT75_PARAD</name>
<organism evidence="2 3">
    <name type="scientific">Parasponia andersonii</name>
    <name type="common">Sponia andersonii</name>
    <dbReference type="NCBI Taxonomy" id="3476"/>
    <lineage>
        <taxon>Eukaryota</taxon>
        <taxon>Viridiplantae</taxon>
        <taxon>Streptophyta</taxon>
        <taxon>Embryophyta</taxon>
        <taxon>Tracheophyta</taxon>
        <taxon>Spermatophyta</taxon>
        <taxon>Magnoliopsida</taxon>
        <taxon>eudicotyledons</taxon>
        <taxon>Gunneridae</taxon>
        <taxon>Pentapetalae</taxon>
        <taxon>rosids</taxon>
        <taxon>fabids</taxon>
        <taxon>Rosales</taxon>
        <taxon>Cannabaceae</taxon>
        <taxon>Parasponia</taxon>
    </lineage>
</organism>
<comment type="caution">
    <text evidence="2">The sequence shown here is derived from an EMBL/GenBank/DDBJ whole genome shotgun (WGS) entry which is preliminary data.</text>
</comment>
<dbReference type="GO" id="GO:0016020">
    <property type="term" value="C:membrane"/>
    <property type="evidence" value="ECO:0007669"/>
    <property type="project" value="TreeGrafter"/>
</dbReference>
<dbReference type="GO" id="GO:0005524">
    <property type="term" value="F:ATP binding"/>
    <property type="evidence" value="ECO:0007669"/>
    <property type="project" value="InterPro"/>
</dbReference>
<feature type="domain" description="Protein kinase" evidence="1">
    <location>
        <begin position="1"/>
        <end position="137"/>
    </location>
</feature>
<dbReference type="GO" id="GO:0004672">
    <property type="term" value="F:protein kinase activity"/>
    <property type="evidence" value="ECO:0007669"/>
    <property type="project" value="InterPro"/>
</dbReference>
<evidence type="ECO:0000259" key="1">
    <source>
        <dbReference type="PROSITE" id="PS50011"/>
    </source>
</evidence>
<dbReference type="PANTHER" id="PTHR48055">
    <property type="entry name" value="LEUCINE-RICH REPEAT RECEPTOR PROTEIN KINASE EMS1"/>
    <property type="match status" value="1"/>
</dbReference>
<accession>A0A2P5AT75</accession>
<dbReference type="OrthoDB" id="1103805at2759"/>
<gene>
    <name evidence="2" type="ORF">PanWU01x14_302470</name>
</gene>
<dbReference type="Proteomes" id="UP000237105">
    <property type="component" value="Unassembled WGS sequence"/>
</dbReference>
<sequence>YAMGSEPSRQGDVYSYGILVLEMFTGRRPTDEMFKDDYNLHNFVKMALSERVKQIVDPSILYREIEETEVRRENERNYYNNNESIEIEAEGHISPHLLKCLVSILEIGVACSKESPDERMSMEDVPSMLEHIKNAYMGFRIHEQNRGTG</sequence>
<feature type="non-terminal residue" evidence="2">
    <location>
        <position position="1"/>
    </location>
</feature>
<keyword evidence="2" id="KW-0808">Transferase</keyword>
<dbReference type="PANTHER" id="PTHR48055:SF55">
    <property type="entry name" value="PROTEIN KINASE DOMAIN-CONTAINING PROTEIN"/>
    <property type="match status" value="1"/>
</dbReference>
<dbReference type="AlphaFoldDB" id="A0A2P5AT75"/>